<reference evidence="2 3" key="1">
    <citation type="journal article" date="2019" name="Mol. Ecol. Resour.">
        <title>Improving Illumina assemblies with Hi-C and long reads: an example with the North African dromedary.</title>
        <authorList>
            <person name="Elbers J.P."/>
            <person name="Rogers M.F."/>
            <person name="Perelman P.L."/>
            <person name="Proskuryakova A.A."/>
            <person name="Serdyukova N.A."/>
            <person name="Johnson W.E."/>
            <person name="Horin P."/>
            <person name="Corander J."/>
            <person name="Murphy D."/>
            <person name="Burger P.A."/>
        </authorList>
    </citation>
    <scope>NUCLEOTIDE SEQUENCE [LARGE SCALE GENOMIC DNA]</scope>
    <source>
        <strain evidence="2">Drom800</strain>
        <tissue evidence="2">Blood</tissue>
    </source>
</reference>
<feature type="region of interest" description="Disordered" evidence="1">
    <location>
        <begin position="1"/>
        <end position="37"/>
    </location>
</feature>
<feature type="region of interest" description="Disordered" evidence="1">
    <location>
        <begin position="95"/>
        <end position="161"/>
    </location>
</feature>
<organism evidence="2 3">
    <name type="scientific">Camelus dromedarius</name>
    <name type="common">Dromedary</name>
    <name type="synonym">Arabian camel</name>
    <dbReference type="NCBI Taxonomy" id="9838"/>
    <lineage>
        <taxon>Eukaryota</taxon>
        <taxon>Metazoa</taxon>
        <taxon>Chordata</taxon>
        <taxon>Craniata</taxon>
        <taxon>Vertebrata</taxon>
        <taxon>Euteleostomi</taxon>
        <taxon>Mammalia</taxon>
        <taxon>Eutheria</taxon>
        <taxon>Laurasiatheria</taxon>
        <taxon>Artiodactyla</taxon>
        <taxon>Tylopoda</taxon>
        <taxon>Camelidae</taxon>
        <taxon>Camelus</taxon>
    </lineage>
</organism>
<evidence type="ECO:0000313" key="3">
    <source>
        <dbReference type="Proteomes" id="UP000299084"/>
    </source>
</evidence>
<protein>
    <submittedName>
        <fullName evidence="2">Uncharacterized protein</fullName>
    </submittedName>
</protein>
<feature type="compositionally biased region" description="Basic and acidic residues" evidence="1">
    <location>
        <begin position="223"/>
        <end position="238"/>
    </location>
</feature>
<feature type="compositionally biased region" description="Basic residues" evidence="1">
    <location>
        <begin position="202"/>
        <end position="217"/>
    </location>
</feature>
<evidence type="ECO:0000256" key="1">
    <source>
        <dbReference type="SAM" id="MobiDB-lite"/>
    </source>
</evidence>
<feature type="compositionally biased region" description="Polar residues" evidence="1">
    <location>
        <begin position="149"/>
        <end position="161"/>
    </location>
</feature>
<name>A0A5N4E1H5_CAMDR</name>
<dbReference type="AlphaFoldDB" id="A0A5N4E1H5"/>
<dbReference type="Proteomes" id="UP000299084">
    <property type="component" value="Unassembled WGS sequence"/>
</dbReference>
<feature type="compositionally biased region" description="Polar residues" evidence="1">
    <location>
        <begin position="127"/>
        <end position="140"/>
    </location>
</feature>
<accession>A0A5N4E1H5</accession>
<proteinExistence type="predicted"/>
<keyword evidence="3" id="KW-1185">Reference proteome</keyword>
<sequence>MPSLASPMAVSLDTQEDTQNRHPMPQGPPATPFLGQEGYAASPALSSLADLGLHTPVPQCPLLVPRPSGVERGGLQSAAASSRAAWALGVVRQRRGEVTGCRQQPKGPEMDSGKHLFKALLGKKPESQLSQEDGQPSATPSPAVAWGQPSAQSSSQQVLQTQDWVSAVPVSELHAGQIHFVCVRSQHHPDTSAGEEGEGEKRKGKKRVRRPMKHRLKTLNTRQVDEAKQHLREQTSPP</sequence>
<evidence type="ECO:0000313" key="2">
    <source>
        <dbReference type="EMBL" id="KAB1276876.1"/>
    </source>
</evidence>
<comment type="caution">
    <text evidence="2">The sequence shown here is derived from an EMBL/GenBank/DDBJ whole genome shotgun (WGS) entry which is preliminary data.</text>
</comment>
<gene>
    <name evidence="2" type="ORF">Cadr_000006558</name>
</gene>
<dbReference type="EMBL" id="JWIN03000006">
    <property type="protein sequence ID" value="KAB1276876.1"/>
    <property type="molecule type" value="Genomic_DNA"/>
</dbReference>
<feature type="region of interest" description="Disordered" evidence="1">
    <location>
        <begin position="188"/>
        <end position="238"/>
    </location>
</feature>